<dbReference type="Proteomes" id="UP001304895">
    <property type="component" value="Unassembled WGS sequence"/>
</dbReference>
<comment type="caution">
    <text evidence="1">The sequence shown here is derived from an EMBL/GenBank/DDBJ whole genome shotgun (WGS) entry which is preliminary data.</text>
</comment>
<evidence type="ECO:0000313" key="2">
    <source>
        <dbReference type="Proteomes" id="UP001304895"/>
    </source>
</evidence>
<reference evidence="1" key="2">
    <citation type="submission" date="2023-05" db="EMBL/GenBank/DDBJ databases">
        <authorList>
            <consortium name="Lawrence Berkeley National Laboratory"/>
            <person name="Steindorff A."/>
            <person name="Hensen N."/>
            <person name="Bonometti L."/>
            <person name="Westerberg I."/>
            <person name="Brannstrom I.O."/>
            <person name="Guillou S."/>
            <person name="Cros-Aarteil S."/>
            <person name="Calhoun S."/>
            <person name="Haridas S."/>
            <person name="Kuo A."/>
            <person name="Mondo S."/>
            <person name="Pangilinan J."/>
            <person name="Riley R."/>
            <person name="Labutti K."/>
            <person name="Andreopoulos B."/>
            <person name="Lipzen A."/>
            <person name="Chen C."/>
            <person name="Yanf M."/>
            <person name="Daum C."/>
            <person name="Ng V."/>
            <person name="Clum A."/>
            <person name="Ohm R."/>
            <person name="Martin F."/>
            <person name="Silar P."/>
            <person name="Natvig D."/>
            <person name="Lalanne C."/>
            <person name="Gautier V."/>
            <person name="Ament-Velasquez S.L."/>
            <person name="Kruys A."/>
            <person name="Hutchinson M.I."/>
            <person name="Powell A.J."/>
            <person name="Barry K."/>
            <person name="Miller A.N."/>
            <person name="Grigoriev I.V."/>
            <person name="Debuchy R."/>
            <person name="Gladieux P."/>
            <person name="Thoren M.H."/>
            <person name="Johannesson H."/>
        </authorList>
    </citation>
    <scope>NUCLEOTIDE SEQUENCE</scope>
    <source>
        <strain evidence="1">CBS 123565</strain>
    </source>
</reference>
<accession>A0AAN6UGE0</accession>
<protein>
    <submittedName>
        <fullName evidence="1">Uncharacterized protein</fullName>
    </submittedName>
</protein>
<name>A0AAN6UGE0_9PEZI</name>
<keyword evidence="2" id="KW-1185">Reference proteome</keyword>
<gene>
    <name evidence="1" type="ORF">BT67DRAFT_80583</name>
</gene>
<dbReference type="AlphaFoldDB" id="A0AAN6UGE0"/>
<evidence type="ECO:0000313" key="1">
    <source>
        <dbReference type="EMBL" id="KAK4132542.1"/>
    </source>
</evidence>
<proteinExistence type="predicted"/>
<reference evidence="1" key="1">
    <citation type="journal article" date="2023" name="Mol. Phylogenet. Evol.">
        <title>Genome-scale phylogeny and comparative genomics of the fungal order Sordariales.</title>
        <authorList>
            <person name="Hensen N."/>
            <person name="Bonometti L."/>
            <person name="Westerberg I."/>
            <person name="Brannstrom I.O."/>
            <person name="Guillou S."/>
            <person name="Cros-Aarteil S."/>
            <person name="Calhoun S."/>
            <person name="Haridas S."/>
            <person name="Kuo A."/>
            <person name="Mondo S."/>
            <person name="Pangilinan J."/>
            <person name="Riley R."/>
            <person name="LaButti K."/>
            <person name="Andreopoulos B."/>
            <person name="Lipzen A."/>
            <person name="Chen C."/>
            <person name="Yan M."/>
            <person name="Daum C."/>
            <person name="Ng V."/>
            <person name="Clum A."/>
            <person name="Steindorff A."/>
            <person name="Ohm R.A."/>
            <person name="Martin F."/>
            <person name="Silar P."/>
            <person name="Natvig D.O."/>
            <person name="Lalanne C."/>
            <person name="Gautier V."/>
            <person name="Ament-Velasquez S.L."/>
            <person name="Kruys A."/>
            <person name="Hutchinson M.I."/>
            <person name="Powell A.J."/>
            <person name="Barry K."/>
            <person name="Miller A.N."/>
            <person name="Grigoriev I.V."/>
            <person name="Debuchy R."/>
            <person name="Gladieux P."/>
            <person name="Hiltunen Thoren M."/>
            <person name="Johannesson H."/>
        </authorList>
    </citation>
    <scope>NUCLEOTIDE SEQUENCE</scope>
    <source>
        <strain evidence="1">CBS 123565</strain>
    </source>
</reference>
<organism evidence="1 2">
    <name type="scientific">Trichocladium antarcticum</name>
    <dbReference type="NCBI Taxonomy" id="1450529"/>
    <lineage>
        <taxon>Eukaryota</taxon>
        <taxon>Fungi</taxon>
        <taxon>Dikarya</taxon>
        <taxon>Ascomycota</taxon>
        <taxon>Pezizomycotina</taxon>
        <taxon>Sordariomycetes</taxon>
        <taxon>Sordariomycetidae</taxon>
        <taxon>Sordariales</taxon>
        <taxon>Chaetomiaceae</taxon>
        <taxon>Trichocladium</taxon>
    </lineage>
</organism>
<sequence length="333" mass="36616">MVFGGGIPGVVVVSGAGGQVLLHRPKLVTLVGRGLGQVGSRMHPLPGALSDAAQSHDINSDPCASEMLNKTRRRLSRCTHVTHGLHALPAAFAGNHGPQEKTTRLCRVPWVRRWKDGRLHNNPLLACLLACWLACPARETEAQCTGNALAKDAGKRCWQWRAEQAGTMGPPLSEAESVLLLASFRLVAAGGRRFWTSRRANARHPWVDEPAARPSRGGRFSLSELFPPAICLKFSPEPHGASQARVRKRHWPPRGPCQFTPQAGQWRWTSLASTLTLNLVPVHMLPNAYCIRTLHLSAMSRWQSLQGHLSPHTLRAWGCRLGSHDICRHSAER</sequence>
<dbReference type="EMBL" id="MU853417">
    <property type="protein sequence ID" value="KAK4132542.1"/>
    <property type="molecule type" value="Genomic_DNA"/>
</dbReference>